<protein>
    <submittedName>
        <fullName evidence="2">Uncharacterized protein</fullName>
    </submittedName>
</protein>
<sequence>MKTLFCPASHYSFEHTSLRRVLVTTALCGSLVVGITPSLALAQATTVPVVSTTDTVSTTAIPTRLEVSANPGDVIQKTIKVHNETDQTEFFETTAEDFIVQTDGKTPIPVTEQISARYSLASWITVSPTRFTLPAHQTQTLDVLIQVPKNALPGGHYAMILHAPPSGGLVGNDALLPQSDSSVAPKVGTLVYLTVNGPIHEEAFIKNVTAPNVNEFGPVAIKYDVENRSDVHISPEATITVTDMLGHTVDKINVESKNIFPFTSRDFEATYNHYWGLGRYTANISVPYGSHGNVTNSSISFWIIPYRIIAGIAVIIAALLAITIAIRRHLLHRHDDKSKEIELLKERIDELEKGKHF</sequence>
<evidence type="ECO:0000256" key="1">
    <source>
        <dbReference type="SAM" id="Phobius"/>
    </source>
</evidence>
<proteinExistence type="predicted"/>
<evidence type="ECO:0000313" key="3">
    <source>
        <dbReference type="Proteomes" id="UP000246104"/>
    </source>
</evidence>
<keyword evidence="1" id="KW-0812">Transmembrane</keyword>
<organism evidence="2 3">
    <name type="scientific">Candidatus Cerribacteria bacterium 'Amazon FNV 2010 28 9'</name>
    <dbReference type="NCBI Taxonomy" id="2081795"/>
    <lineage>
        <taxon>Bacteria</taxon>
        <taxon>Candidatus Cerribacteria</taxon>
    </lineage>
</organism>
<reference evidence="2 3" key="1">
    <citation type="submission" date="2018-02" db="EMBL/GenBank/DDBJ databases">
        <title>Genomic Reconstructions from Amazon Rainforest and Pasture Soil Reveal Novel Insights into the Physiology of Candidate Phyla in Tropical Sites.</title>
        <authorList>
            <person name="Kroeger M.E."/>
            <person name="Delmont T."/>
            <person name="Eren A.M."/>
            <person name="Guo J."/>
            <person name="Meyer K.M."/>
            <person name="Khan K."/>
            <person name="Rodrigues J.L.M."/>
            <person name="Bohannan B.J.M."/>
            <person name="Tringe S."/>
            <person name="Borges C.D."/>
            <person name="Tiedje J."/>
            <person name="Tsai S.M."/>
            <person name="Nusslein K."/>
        </authorList>
    </citation>
    <scope>NUCLEOTIDE SEQUENCE [LARGE SCALE GENOMIC DNA]</scope>
    <source>
        <strain evidence="2">Amazon FNV 2010 28 9</strain>
    </source>
</reference>
<evidence type="ECO:0000313" key="2">
    <source>
        <dbReference type="EMBL" id="PWU22795.1"/>
    </source>
</evidence>
<dbReference type="InterPro" id="IPR013783">
    <property type="entry name" value="Ig-like_fold"/>
</dbReference>
<name>A0A317JSL1_9BACT</name>
<keyword evidence="1" id="KW-0472">Membrane</keyword>
<dbReference type="Gene3D" id="2.60.40.10">
    <property type="entry name" value="Immunoglobulins"/>
    <property type="match status" value="1"/>
</dbReference>
<feature type="transmembrane region" description="Helical" evidence="1">
    <location>
        <begin position="304"/>
        <end position="326"/>
    </location>
</feature>
<gene>
    <name evidence="2" type="ORF">C5B42_05100</name>
</gene>
<dbReference type="Proteomes" id="UP000246104">
    <property type="component" value="Unassembled WGS sequence"/>
</dbReference>
<comment type="caution">
    <text evidence="2">The sequence shown here is derived from an EMBL/GenBank/DDBJ whole genome shotgun (WGS) entry which is preliminary data.</text>
</comment>
<keyword evidence="1" id="KW-1133">Transmembrane helix</keyword>
<dbReference type="EMBL" id="PSRQ01000056">
    <property type="protein sequence ID" value="PWU22795.1"/>
    <property type="molecule type" value="Genomic_DNA"/>
</dbReference>
<accession>A0A317JSL1</accession>
<dbReference type="AlphaFoldDB" id="A0A317JSL1"/>